<reference evidence="2 3" key="1">
    <citation type="journal article" date="2019" name="Int. J. Syst. Evol. Microbiol.">
        <title>The Global Catalogue of Microorganisms (GCM) 10K type strain sequencing project: providing services to taxonomists for standard genome sequencing and annotation.</title>
        <authorList>
            <consortium name="The Broad Institute Genomics Platform"/>
            <consortium name="The Broad Institute Genome Sequencing Center for Infectious Disease"/>
            <person name="Wu L."/>
            <person name="Ma J."/>
        </authorList>
    </citation>
    <scope>NUCLEOTIDE SEQUENCE [LARGE SCALE GENOMIC DNA]</scope>
    <source>
        <strain evidence="2 3">XZYJT29</strain>
    </source>
</reference>
<dbReference type="Proteomes" id="UP001596432">
    <property type="component" value="Unassembled WGS sequence"/>
</dbReference>
<organism evidence="2 3">
    <name type="scientific">Halosimplex aquaticum</name>
    <dbReference type="NCBI Taxonomy" id="3026162"/>
    <lineage>
        <taxon>Archaea</taxon>
        <taxon>Methanobacteriati</taxon>
        <taxon>Methanobacteriota</taxon>
        <taxon>Stenosarchaea group</taxon>
        <taxon>Halobacteria</taxon>
        <taxon>Halobacteriales</taxon>
        <taxon>Haloarculaceae</taxon>
        <taxon>Halosimplex</taxon>
    </lineage>
</organism>
<gene>
    <name evidence="2" type="ORF">ACFQMA_15085</name>
</gene>
<evidence type="ECO:0000313" key="3">
    <source>
        <dbReference type="Proteomes" id="UP001596432"/>
    </source>
</evidence>
<dbReference type="InterPro" id="IPR055951">
    <property type="entry name" value="DUF7529"/>
</dbReference>
<dbReference type="GeneID" id="78821456"/>
<dbReference type="Pfam" id="PF24373">
    <property type="entry name" value="DUF7529"/>
    <property type="match status" value="1"/>
</dbReference>
<dbReference type="PROSITE" id="PS50003">
    <property type="entry name" value="PH_DOMAIN"/>
    <property type="match status" value="1"/>
</dbReference>
<dbReference type="AlphaFoldDB" id="A0ABD5Y168"/>
<dbReference type="EMBL" id="JBHTAS010000001">
    <property type="protein sequence ID" value="MFC7141147.1"/>
    <property type="molecule type" value="Genomic_DNA"/>
</dbReference>
<name>A0ABD5Y168_9EURY</name>
<evidence type="ECO:0000259" key="1">
    <source>
        <dbReference type="PROSITE" id="PS50003"/>
    </source>
</evidence>
<protein>
    <recommendedName>
        <fullName evidence="1">PH domain-containing protein</fullName>
    </recommendedName>
</protein>
<keyword evidence="3" id="KW-1185">Reference proteome</keyword>
<evidence type="ECO:0000313" key="2">
    <source>
        <dbReference type="EMBL" id="MFC7141147.1"/>
    </source>
</evidence>
<proteinExistence type="predicted"/>
<feature type="domain" description="PH" evidence="1">
    <location>
        <begin position="1"/>
        <end position="21"/>
    </location>
</feature>
<dbReference type="RefSeq" id="WP_274322235.1">
    <property type="nucleotide sequence ID" value="NZ_CP118158.1"/>
</dbReference>
<dbReference type="InterPro" id="IPR001849">
    <property type="entry name" value="PH_domain"/>
</dbReference>
<accession>A0ABD5Y168</accession>
<sequence length="160" mass="17377">MAAETDDDPSAWSRTLREANEMAEALRADDWEVVTVRAGHLAPVAPDSGETDRFGLVYVAPDGVAESLPAAVDGAEFERSAAFRQRVGDDLFLLTRVEDPDERVAVLLVGALDLSRPEASDLAGAARDRGRLYSHVELLDGTHLATFRHDHPADFLPEAQ</sequence>
<comment type="caution">
    <text evidence="2">The sequence shown here is derived from an EMBL/GenBank/DDBJ whole genome shotgun (WGS) entry which is preliminary data.</text>
</comment>